<name>A0A4Q9M7M7_9APHY</name>
<sequence>MSGSQRERDGPFSSQAMSEASGYSGSIGMDEAADECGDIAASDERYKAKYAKWFTELAGRPEVEHPPNSSETPYHPETPKMLRFRSQWMRDHPEIWSTAETPPGTTGPDLLGLFAKSLTGS</sequence>
<evidence type="ECO:0000256" key="1">
    <source>
        <dbReference type="SAM" id="MobiDB-lite"/>
    </source>
</evidence>
<dbReference type="Proteomes" id="UP000292957">
    <property type="component" value="Unassembled WGS sequence"/>
</dbReference>
<gene>
    <name evidence="2" type="ORF">BD311DRAFT_811078</name>
</gene>
<reference evidence="2" key="1">
    <citation type="submission" date="2019-01" db="EMBL/GenBank/DDBJ databases">
        <title>Draft genome sequences of three monokaryotic isolates of the white-rot basidiomycete fungus Dichomitus squalens.</title>
        <authorList>
            <consortium name="DOE Joint Genome Institute"/>
            <person name="Lopez S.C."/>
            <person name="Andreopoulos B."/>
            <person name="Pangilinan J."/>
            <person name="Lipzen A."/>
            <person name="Riley R."/>
            <person name="Ahrendt S."/>
            <person name="Ng V."/>
            <person name="Barry K."/>
            <person name="Daum C."/>
            <person name="Grigoriev I.V."/>
            <person name="Hilden K.S."/>
            <person name="Makela M.R."/>
            <person name="de Vries R.P."/>
        </authorList>
    </citation>
    <scope>NUCLEOTIDE SEQUENCE [LARGE SCALE GENOMIC DNA]</scope>
    <source>
        <strain evidence="2">OM18370.1</strain>
    </source>
</reference>
<dbReference type="EMBL" id="ML143519">
    <property type="protein sequence ID" value="TBU23005.1"/>
    <property type="molecule type" value="Genomic_DNA"/>
</dbReference>
<evidence type="ECO:0000313" key="2">
    <source>
        <dbReference type="EMBL" id="TBU23005.1"/>
    </source>
</evidence>
<accession>A0A4Q9M7M7</accession>
<proteinExistence type="predicted"/>
<organism evidence="2">
    <name type="scientific">Dichomitus squalens</name>
    <dbReference type="NCBI Taxonomy" id="114155"/>
    <lineage>
        <taxon>Eukaryota</taxon>
        <taxon>Fungi</taxon>
        <taxon>Dikarya</taxon>
        <taxon>Basidiomycota</taxon>
        <taxon>Agaricomycotina</taxon>
        <taxon>Agaricomycetes</taxon>
        <taxon>Polyporales</taxon>
        <taxon>Polyporaceae</taxon>
        <taxon>Dichomitus</taxon>
    </lineage>
</organism>
<feature type="compositionally biased region" description="Polar residues" evidence="1">
    <location>
        <begin position="12"/>
        <end position="24"/>
    </location>
</feature>
<dbReference type="AlphaFoldDB" id="A0A4Q9M7M7"/>
<feature type="region of interest" description="Disordered" evidence="1">
    <location>
        <begin position="1"/>
        <end position="30"/>
    </location>
</feature>
<protein>
    <submittedName>
        <fullName evidence="2">Uncharacterized protein</fullName>
    </submittedName>
</protein>
<feature type="compositionally biased region" description="Basic and acidic residues" evidence="1">
    <location>
        <begin position="1"/>
        <end position="10"/>
    </location>
</feature>